<dbReference type="InterPro" id="IPR011856">
    <property type="entry name" value="tRNA_endonuc-like_dom_sf"/>
</dbReference>
<evidence type="ECO:0000259" key="1">
    <source>
        <dbReference type="Pfam" id="PF04471"/>
    </source>
</evidence>
<dbReference type="SUPFAM" id="SSF52980">
    <property type="entry name" value="Restriction endonuclease-like"/>
    <property type="match status" value="1"/>
</dbReference>
<dbReference type="RefSeq" id="WP_047810170.1">
    <property type="nucleotide sequence ID" value="NZ_LDZY01000007.1"/>
</dbReference>
<proteinExistence type="predicted"/>
<feature type="domain" description="Restriction endonuclease type IV Mrr" evidence="1">
    <location>
        <begin position="210"/>
        <end position="290"/>
    </location>
</feature>
<reference evidence="2 3" key="1">
    <citation type="submission" date="2015-06" db="EMBL/GenBank/DDBJ databases">
        <title>Draft genome of the moderately acidophilic sulfate reducer Candidatus Desulfosporosinus acididurans strain M1.</title>
        <authorList>
            <person name="Poehlein A."/>
            <person name="Petzsch P."/>
            <person name="Johnson B.D."/>
            <person name="Schloemann M."/>
            <person name="Daniel R."/>
            <person name="Muehling M."/>
        </authorList>
    </citation>
    <scope>NUCLEOTIDE SEQUENCE [LARGE SCALE GENOMIC DNA]</scope>
    <source>
        <strain evidence="2 3">M1</strain>
    </source>
</reference>
<accession>A0A0J1FQA2</accession>
<gene>
    <name evidence="2" type="ORF">DEAC_c23050</name>
</gene>
<dbReference type="STRING" id="476652.DEAC_c23050"/>
<dbReference type="Proteomes" id="UP000036356">
    <property type="component" value="Unassembled WGS sequence"/>
</dbReference>
<dbReference type="PATRIC" id="fig|476652.3.peg.2392"/>
<comment type="caution">
    <text evidence="2">The sequence shown here is derived from an EMBL/GenBank/DDBJ whole genome shotgun (WGS) entry which is preliminary data.</text>
</comment>
<dbReference type="InterPro" id="IPR011335">
    <property type="entry name" value="Restrct_endonuc-II-like"/>
</dbReference>
<evidence type="ECO:0000313" key="2">
    <source>
        <dbReference type="EMBL" id="KLU65675.1"/>
    </source>
</evidence>
<dbReference type="InterPro" id="IPR007560">
    <property type="entry name" value="Restrct_endonuc_IV_Mrr"/>
</dbReference>
<name>A0A0J1FQA2_9FIRM</name>
<dbReference type="Gene3D" id="3.40.1350.10">
    <property type="match status" value="1"/>
</dbReference>
<dbReference type="EMBL" id="LDZY01000007">
    <property type="protein sequence ID" value="KLU65675.1"/>
    <property type="molecule type" value="Genomic_DNA"/>
</dbReference>
<keyword evidence="3" id="KW-1185">Reference proteome</keyword>
<dbReference type="AlphaFoldDB" id="A0A0J1FQA2"/>
<dbReference type="GO" id="GO:0009307">
    <property type="term" value="P:DNA restriction-modification system"/>
    <property type="evidence" value="ECO:0007669"/>
    <property type="project" value="InterPro"/>
</dbReference>
<dbReference type="GO" id="GO:0004519">
    <property type="term" value="F:endonuclease activity"/>
    <property type="evidence" value="ECO:0007669"/>
    <property type="project" value="InterPro"/>
</dbReference>
<dbReference type="GO" id="GO:0003677">
    <property type="term" value="F:DNA binding"/>
    <property type="evidence" value="ECO:0007669"/>
    <property type="project" value="InterPro"/>
</dbReference>
<protein>
    <recommendedName>
        <fullName evidence="1">Restriction endonuclease type IV Mrr domain-containing protein</fullName>
    </recommendedName>
</protein>
<evidence type="ECO:0000313" key="3">
    <source>
        <dbReference type="Proteomes" id="UP000036356"/>
    </source>
</evidence>
<dbReference type="Pfam" id="PF04471">
    <property type="entry name" value="Mrr_cat"/>
    <property type="match status" value="1"/>
</dbReference>
<organism evidence="2 3">
    <name type="scientific">Desulfosporosinus acididurans</name>
    <dbReference type="NCBI Taxonomy" id="476652"/>
    <lineage>
        <taxon>Bacteria</taxon>
        <taxon>Bacillati</taxon>
        <taxon>Bacillota</taxon>
        <taxon>Clostridia</taxon>
        <taxon>Eubacteriales</taxon>
        <taxon>Desulfitobacteriaceae</taxon>
        <taxon>Desulfosporosinus</taxon>
    </lineage>
</organism>
<sequence>MGVQEIFHYPPELTALLIDTIPLLCRSKKDVLLFFKGAGVPDLLMKDYIQLVNNDRDKIFKHEIVRGTLTRLNENRDKFIRERREVLKRVVEFENYSACWEADVLKAKGLVSEISKLINVKDSFTRMKDVAENERIERQKEHQKKLIEIQKRKQEFEKLKSNFYTLFGEKNPHIRGKKLESALNELFRYYQILIKEAFTLNGENSEGIVEQVDGVIDIDGQIYLVEMKWLSTNVDINDVSRHLVRLFGRSNTSGIFISASGYTEAAITTCADILNQKTIVLCKLEEIVNILENEGNLKDFFKEKIRGTVLYKKPLYSCGQ</sequence>